<dbReference type="EMBL" id="CP032942">
    <property type="protein sequence ID" value="AYM25419.1"/>
    <property type="molecule type" value="Genomic_DNA"/>
</dbReference>
<dbReference type="Proteomes" id="UP000270045">
    <property type="component" value="Plasmid pCHL5009T-3.3k"/>
</dbReference>
<reference evidence="1 2" key="1">
    <citation type="submission" date="2018-10" db="EMBL/GenBank/DDBJ databases">
        <title>First identification of the mcr gene in New Zealand.</title>
        <authorList>
            <person name="Creighton J."/>
            <person name="Anderson T."/>
            <person name="Howard J."/>
            <person name="Heffernan H."/>
            <person name="Freeman J."/>
        </authorList>
    </citation>
    <scope>NUCLEOTIDE SEQUENCE [LARGE SCALE GENOMIC DNA]</scope>
    <source>
        <strain evidence="1 2">CHL5009T</strain>
        <plasmid evidence="2">pchl5009t-3.3k</plasmid>
    </source>
</reference>
<gene>
    <name evidence="1" type="ORF">D9C02_26645</name>
</gene>
<name>A0A3B8G699_ECOLX</name>
<evidence type="ECO:0000313" key="2">
    <source>
        <dbReference type="Proteomes" id="UP000270045"/>
    </source>
</evidence>
<organism evidence="1 2">
    <name type="scientific">Escherichia coli</name>
    <dbReference type="NCBI Taxonomy" id="562"/>
    <lineage>
        <taxon>Bacteria</taxon>
        <taxon>Pseudomonadati</taxon>
        <taxon>Pseudomonadota</taxon>
        <taxon>Gammaproteobacteria</taxon>
        <taxon>Enterobacterales</taxon>
        <taxon>Enterobacteriaceae</taxon>
        <taxon>Escherichia</taxon>
    </lineage>
</organism>
<protein>
    <submittedName>
        <fullName evidence="1">Uncharacterized protein</fullName>
    </submittedName>
</protein>
<dbReference type="AlphaFoldDB" id="A0A3B8G699"/>
<accession>A0A3B8G699</accession>
<geneLocation type="plasmid" evidence="2">
    <name>pchl5009t-3.3k</name>
</geneLocation>
<evidence type="ECO:0000313" key="1">
    <source>
        <dbReference type="EMBL" id="AYM25419.1"/>
    </source>
</evidence>
<proteinExistence type="predicted"/>
<keyword evidence="1" id="KW-0614">Plasmid</keyword>
<sequence length="65" mass="7629">MIPLILRKNASLFSYPKCPHPTQNQLFADLLFKSCRYGFKNIFSYSDLYKSTSSTTLWRRYGDPT</sequence>